<evidence type="ECO:0000313" key="1">
    <source>
        <dbReference type="EMBL" id="GGA34496.1"/>
    </source>
</evidence>
<evidence type="ECO:0000313" key="2">
    <source>
        <dbReference type="Proteomes" id="UP000609323"/>
    </source>
</evidence>
<reference evidence="2" key="1">
    <citation type="journal article" date="2019" name="Int. J. Syst. Evol. Microbiol.">
        <title>The Global Catalogue of Microorganisms (GCM) 10K type strain sequencing project: providing services to taxonomists for standard genome sequencing and annotation.</title>
        <authorList>
            <consortium name="The Broad Institute Genomics Platform"/>
            <consortium name="The Broad Institute Genome Sequencing Center for Infectious Disease"/>
            <person name="Wu L."/>
            <person name="Ma J."/>
        </authorList>
    </citation>
    <scope>NUCLEOTIDE SEQUENCE [LARGE SCALE GENOMIC DNA]</scope>
    <source>
        <strain evidence="2">CGMCC 1.15044</strain>
    </source>
</reference>
<gene>
    <name evidence="1" type="ORF">GCM10010917_19710</name>
</gene>
<sequence length="82" mass="9510">MGCRIFGAQALIVDHKTIQKMSMRKFRQMIYASHFDKDYLEIEQKKKSVEMQIESALKDMDFELAKGLVDELEGLIKQLSAL</sequence>
<organism evidence="1 2">
    <name type="scientific">Paenibacillus physcomitrellae</name>
    <dbReference type="NCBI Taxonomy" id="1619311"/>
    <lineage>
        <taxon>Bacteria</taxon>
        <taxon>Bacillati</taxon>
        <taxon>Bacillota</taxon>
        <taxon>Bacilli</taxon>
        <taxon>Bacillales</taxon>
        <taxon>Paenibacillaceae</taxon>
        <taxon>Paenibacillus</taxon>
    </lineage>
</organism>
<protein>
    <recommendedName>
        <fullName evidence="3">UVR domain-containing protein</fullName>
    </recommendedName>
</protein>
<comment type="caution">
    <text evidence="1">The sequence shown here is derived from an EMBL/GenBank/DDBJ whole genome shotgun (WGS) entry which is preliminary data.</text>
</comment>
<proteinExistence type="predicted"/>
<keyword evidence="2" id="KW-1185">Reference proteome</keyword>
<dbReference type="Proteomes" id="UP000609323">
    <property type="component" value="Unassembled WGS sequence"/>
</dbReference>
<name>A0ABQ1G2X8_9BACL</name>
<dbReference type="EMBL" id="BMHF01000005">
    <property type="protein sequence ID" value="GGA34496.1"/>
    <property type="molecule type" value="Genomic_DNA"/>
</dbReference>
<evidence type="ECO:0008006" key="3">
    <source>
        <dbReference type="Google" id="ProtNLM"/>
    </source>
</evidence>
<accession>A0ABQ1G2X8</accession>